<dbReference type="EMBL" id="CADCUI010000001">
    <property type="protein sequence ID" value="CAA9321968.1"/>
    <property type="molecule type" value="Genomic_DNA"/>
</dbReference>
<accession>A0A6J4L3D8</accession>
<proteinExistence type="predicted"/>
<sequence>DSAAARSAARAGGRRLRRSDPFRPGPQSDRPPPGHARGGGSRGRASIAAV</sequence>
<feature type="region of interest" description="Disordered" evidence="1">
    <location>
        <begin position="1"/>
        <end position="50"/>
    </location>
</feature>
<protein>
    <submittedName>
        <fullName evidence="2">Uncharacterized protein</fullName>
    </submittedName>
</protein>
<feature type="compositionally biased region" description="Low complexity" evidence="1">
    <location>
        <begin position="1"/>
        <end position="11"/>
    </location>
</feature>
<reference evidence="2" key="1">
    <citation type="submission" date="2020-02" db="EMBL/GenBank/DDBJ databases">
        <authorList>
            <person name="Meier V. D."/>
        </authorList>
    </citation>
    <scope>NUCLEOTIDE SEQUENCE</scope>
    <source>
        <strain evidence="2">AVDCRST_MAG34</strain>
    </source>
</reference>
<evidence type="ECO:0000313" key="2">
    <source>
        <dbReference type="EMBL" id="CAA9321968.1"/>
    </source>
</evidence>
<dbReference type="AlphaFoldDB" id="A0A6J4L3D8"/>
<feature type="non-terminal residue" evidence="2">
    <location>
        <position position="1"/>
    </location>
</feature>
<evidence type="ECO:0000256" key="1">
    <source>
        <dbReference type="SAM" id="MobiDB-lite"/>
    </source>
</evidence>
<name>A0A6J4L3D8_9ACTN</name>
<gene>
    <name evidence="2" type="ORF">AVDCRST_MAG34-1497</name>
</gene>
<organism evidence="2">
    <name type="scientific">uncultured Nocardioidaceae bacterium</name>
    <dbReference type="NCBI Taxonomy" id="253824"/>
    <lineage>
        <taxon>Bacteria</taxon>
        <taxon>Bacillati</taxon>
        <taxon>Actinomycetota</taxon>
        <taxon>Actinomycetes</taxon>
        <taxon>Propionibacteriales</taxon>
        <taxon>Nocardioidaceae</taxon>
        <taxon>environmental samples</taxon>
    </lineage>
</organism>
<feature type="non-terminal residue" evidence="2">
    <location>
        <position position="50"/>
    </location>
</feature>